<dbReference type="GeneID" id="78289373"/>
<proteinExistence type="predicted"/>
<name>A0A1I0HA82_9FIRM</name>
<dbReference type="GO" id="GO:0000166">
    <property type="term" value="F:nucleotide binding"/>
    <property type="evidence" value="ECO:0007669"/>
    <property type="project" value="InterPro"/>
</dbReference>
<feature type="domain" description="Gfo/Idh/MocA-like oxidoreductase N-terminal" evidence="1">
    <location>
        <begin position="2"/>
        <end position="119"/>
    </location>
</feature>
<reference evidence="4" key="1">
    <citation type="submission" date="2016-10" db="EMBL/GenBank/DDBJ databases">
        <authorList>
            <person name="Varghese N."/>
            <person name="Submissions S."/>
        </authorList>
    </citation>
    <scope>NUCLEOTIDE SEQUENCE [LARGE SCALE GENOMIC DNA]</scope>
    <source>
        <strain evidence="4">DSM 1551</strain>
    </source>
</reference>
<evidence type="ECO:0000313" key="3">
    <source>
        <dbReference type="EMBL" id="SET80674.1"/>
    </source>
</evidence>
<dbReference type="OrthoDB" id="9783105at2"/>
<dbReference type="InterPro" id="IPR055170">
    <property type="entry name" value="GFO_IDH_MocA-like_dom"/>
</dbReference>
<protein>
    <submittedName>
        <fullName evidence="3">Predicted dehydrogenase</fullName>
    </submittedName>
</protein>
<dbReference type="EMBL" id="FOIN01000046">
    <property type="protein sequence ID" value="SET80674.1"/>
    <property type="molecule type" value="Genomic_DNA"/>
</dbReference>
<organism evidence="3 4">
    <name type="scientific">Thomasclavelia cocleata</name>
    <dbReference type="NCBI Taxonomy" id="69824"/>
    <lineage>
        <taxon>Bacteria</taxon>
        <taxon>Bacillati</taxon>
        <taxon>Bacillota</taxon>
        <taxon>Erysipelotrichia</taxon>
        <taxon>Erysipelotrichales</taxon>
        <taxon>Coprobacillaceae</taxon>
        <taxon>Thomasclavelia</taxon>
    </lineage>
</organism>
<accession>A0A1I0HA82</accession>
<dbReference type="RefSeq" id="WP_092356342.1">
    <property type="nucleotide sequence ID" value="NZ_FOIN01000046.1"/>
</dbReference>
<feature type="domain" description="GFO/IDH/MocA-like oxidoreductase" evidence="2">
    <location>
        <begin position="139"/>
        <end position="245"/>
    </location>
</feature>
<dbReference type="AlphaFoldDB" id="A0A1I0HA82"/>
<dbReference type="Pfam" id="PF22725">
    <property type="entry name" value="GFO_IDH_MocA_C3"/>
    <property type="match status" value="1"/>
</dbReference>
<evidence type="ECO:0000259" key="1">
    <source>
        <dbReference type="Pfam" id="PF01408"/>
    </source>
</evidence>
<dbReference type="Gene3D" id="3.40.50.720">
    <property type="entry name" value="NAD(P)-binding Rossmann-like Domain"/>
    <property type="match status" value="1"/>
</dbReference>
<dbReference type="SUPFAM" id="SSF51735">
    <property type="entry name" value="NAD(P)-binding Rossmann-fold domains"/>
    <property type="match status" value="1"/>
</dbReference>
<dbReference type="Proteomes" id="UP000198558">
    <property type="component" value="Unassembled WGS sequence"/>
</dbReference>
<dbReference type="Pfam" id="PF01408">
    <property type="entry name" value="GFO_IDH_MocA"/>
    <property type="match status" value="1"/>
</dbReference>
<evidence type="ECO:0000259" key="2">
    <source>
        <dbReference type="Pfam" id="PF22725"/>
    </source>
</evidence>
<keyword evidence="4" id="KW-1185">Reference proteome</keyword>
<dbReference type="InterPro" id="IPR000683">
    <property type="entry name" value="Gfo/Idh/MocA-like_OxRdtase_N"/>
</dbReference>
<dbReference type="Gene3D" id="3.30.360.10">
    <property type="entry name" value="Dihydrodipicolinate Reductase, domain 2"/>
    <property type="match status" value="1"/>
</dbReference>
<dbReference type="PANTHER" id="PTHR43054:SF1">
    <property type="entry name" value="SCYLLO-INOSITOL 2-DEHYDROGENASE (NADP(+)) IOLU"/>
    <property type="match status" value="1"/>
</dbReference>
<evidence type="ECO:0000313" key="4">
    <source>
        <dbReference type="Proteomes" id="UP000198558"/>
    </source>
</evidence>
<dbReference type="SUPFAM" id="SSF55347">
    <property type="entry name" value="Glyceraldehyde-3-phosphate dehydrogenase-like, C-terminal domain"/>
    <property type="match status" value="1"/>
</dbReference>
<gene>
    <name evidence="3" type="ORF">SAMN04489758_14612</name>
</gene>
<sequence>MKLGIIGSGMIVQDLLSFVDTIEEINLIAILGRKKSQEKIEALTNKYQIKKTYYNYDDLLNDDEIDTVYVALPNHLHYEYTKKALLHNKHVICEKPFTSNIDELDELITLSKERKCLLFEAITNQYLPTYKNIKDRLSELGKISLISCNYSQYSSRYNAFKKGEILPVFDINMSGGALMDLNVYNLHFVIGLFGKPENVEYFANIERGIDTSGIIILEYPTFKAVCIGAKDCAAPISSTIQGDLGCIKIEGPTSVLSDVKIIKNDKINESIEVNSNNHRMYDEFKNISKYIDNRDFNTCDLMLEHSKIVMDVLTKARKSANIIFGCEKDAK</sequence>
<dbReference type="PANTHER" id="PTHR43054">
    <property type="match status" value="1"/>
</dbReference>
<dbReference type="InterPro" id="IPR036291">
    <property type="entry name" value="NAD(P)-bd_dom_sf"/>
</dbReference>